<comment type="subcellular location">
    <subcellularLocation>
        <location evidence="1">Cell inner membrane</location>
        <topology evidence="1">Multi-pass membrane protein</topology>
    </subcellularLocation>
</comment>
<keyword evidence="12 14" id="KW-0472">Membrane</keyword>
<comment type="similarity">
    <text evidence="3">Belongs to the binding-protein-dependent transport system permease family. FecCD subfamily.</text>
</comment>
<evidence type="ECO:0000256" key="12">
    <source>
        <dbReference type="ARBA" id="ARBA00023136"/>
    </source>
</evidence>
<dbReference type="EC" id="3.6.3.-" evidence="16"/>
<protein>
    <submittedName>
        <fullName evidence="16">Hemin importer ATP-binding subunit</fullName>
        <ecNumber evidence="16">3.6.3.-</ecNumber>
    </submittedName>
</protein>
<keyword evidence="8" id="KW-0547">Nucleotide-binding</keyword>
<comment type="function">
    <text evidence="13">Part of the ABC transporter complex HmuTUV involved in hemin import. Responsible for energy coupling to the transport system.</text>
</comment>
<feature type="transmembrane region" description="Helical" evidence="14">
    <location>
        <begin position="175"/>
        <end position="204"/>
    </location>
</feature>
<dbReference type="FunFam" id="3.40.50.300:FF:000134">
    <property type="entry name" value="Iron-enterobactin ABC transporter ATP-binding protein"/>
    <property type="match status" value="1"/>
</dbReference>
<evidence type="ECO:0000256" key="2">
    <source>
        <dbReference type="ARBA" id="ARBA00005417"/>
    </source>
</evidence>
<keyword evidence="6" id="KW-0997">Cell inner membrane</keyword>
<dbReference type="GO" id="GO:0016887">
    <property type="term" value="F:ATP hydrolysis activity"/>
    <property type="evidence" value="ECO:0007669"/>
    <property type="project" value="InterPro"/>
</dbReference>
<dbReference type="CDD" id="cd03214">
    <property type="entry name" value="ABC_Iron-Siderophores_B12_Hemin"/>
    <property type="match status" value="1"/>
</dbReference>
<dbReference type="AlphaFoldDB" id="A0A376LE39"/>
<dbReference type="PANTHER" id="PTHR42794">
    <property type="entry name" value="HEMIN IMPORT ATP-BINDING PROTEIN HMUV"/>
    <property type="match status" value="1"/>
</dbReference>
<dbReference type="InterPro" id="IPR003593">
    <property type="entry name" value="AAA+_ATPase"/>
</dbReference>
<keyword evidence="5" id="KW-1003">Cell membrane</keyword>
<feature type="transmembrane region" description="Helical" evidence="14">
    <location>
        <begin position="134"/>
        <end position="155"/>
    </location>
</feature>
<sequence length="574" mass="62881">MGLSLLLLALVLFGASQGALKISFDALFDEEYRDIWLNIRLPRVLLAVLVGAALATAGVIMQGLFRNPMADPGLLGVSSGSALMVGVAIVLPFSFPVVLVLYEQMVFAIAGSLVVCTIIFLITQRHRDGSMMQLLLAGIAINALCGAAIGILSYIGDEQQLRQLTLWMMGNLGQAQWPTLLVASSFILPAIIATTCLAGTLNLLQLGDEEAHYLGVNVKRKRQQLLLVSSLLVGAAVSVSGIIGFIGLVIPHLIRMTTGANHRWLIPCSALAGACLLLMADTLARTLVQPAENARGIINQPAWWPLFYVVDSAQPEDHMISAQNLVYSLQGRRLTDNVSLTFPGGEIVAILGPNGAGKSTLLRQLTGYLQPDSGECRLFNKPLNEWSITELAKHRAVMRQNSHMAFPFSVQEVIQMGRHPHRTGNQDNETAQIMALCDCQALANRDYRQLSGGEQQRVQLARLLVQLWEPTPSPKWLFLDEPTSALDIHHQQHLFRLLRQLVHERQFNVCCVLHDLNLAARYADRVVLMQKGKVIANGKPQDVLTQQALTMLYGADITVLKDPANHSPLIVLDH</sequence>
<evidence type="ECO:0000256" key="3">
    <source>
        <dbReference type="ARBA" id="ARBA00007935"/>
    </source>
</evidence>
<evidence type="ECO:0000256" key="1">
    <source>
        <dbReference type="ARBA" id="ARBA00004429"/>
    </source>
</evidence>
<feature type="transmembrane region" description="Helical" evidence="14">
    <location>
        <begin position="101"/>
        <end position="122"/>
    </location>
</feature>
<dbReference type="Pfam" id="PF00005">
    <property type="entry name" value="ABC_tran"/>
    <property type="match status" value="1"/>
</dbReference>
<evidence type="ECO:0000256" key="10">
    <source>
        <dbReference type="ARBA" id="ARBA00022967"/>
    </source>
</evidence>
<dbReference type="GO" id="GO:0005524">
    <property type="term" value="F:ATP binding"/>
    <property type="evidence" value="ECO:0007669"/>
    <property type="project" value="UniProtKB-KW"/>
</dbReference>
<dbReference type="PROSITE" id="PS00211">
    <property type="entry name" value="ABC_TRANSPORTER_1"/>
    <property type="match status" value="1"/>
</dbReference>
<evidence type="ECO:0000256" key="5">
    <source>
        <dbReference type="ARBA" id="ARBA00022475"/>
    </source>
</evidence>
<keyword evidence="7 14" id="KW-0812">Transmembrane</keyword>
<feature type="transmembrane region" description="Helical" evidence="14">
    <location>
        <begin position="225"/>
        <end position="250"/>
    </location>
</feature>
<dbReference type="InterPro" id="IPR003439">
    <property type="entry name" value="ABC_transporter-like_ATP-bd"/>
</dbReference>
<dbReference type="SUPFAM" id="SSF52540">
    <property type="entry name" value="P-loop containing nucleoside triphosphate hydrolases"/>
    <property type="match status" value="1"/>
</dbReference>
<name>A0A376LE39_ECOLX</name>
<dbReference type="NCBIfam" id="NF010068">
    <property type="entry name" value="PRK13548.1"/>
    <property type="match status" value="1"/>
</dbReference>
<keyword evidence="11 14" id="KW-1133">Transmembrane helix</keyword>
<evidence type="ECO:0000256" key="11">
    <source>
        <dbReference type="ARBA" id="ARBA00022989"/>
    </source>
</evidence>
<evidence type="ECO:0000259" key="15">
    <source>
        <dbReference type="PROSITE" id="PS50893"/>
    </source>
</evidence>
<dbReference type="InterPro" id="IPR027417">
    <property type="entry name" value="P-loop_NTPase"/>
</dbReference>
<dbReference type="CDD" id="cd06550">
    <property type="entry name" value="TM_ABC_iron-siderophores_like"/>
    <property type="match status" value="1"/>
</dbReference>
<keyword evidence="10" id="KW-1278">Translocase</keyword>
<keyword evidence="4" id="KW-0813">Transport</keyword>
<dbReference type="Gene3D" id="3.40.50.300">
    <property type="entry name" value="P-loop containing nucleotide triphosphate hydrolases"/>
    <property type="match status" value="1"/>
</dbReference>
<dbReference type="Gene3D" id="1.10.3470.10">
    <property type="entry name" value="ABC transporter involved in vitamin B12 uptake, BtuC"/>
    <property type="match status" value="1"/>
</dbReference>
<dbReference type="FunFam" id="1.10.3470.10:FF:000001">
    <property type="entry name" value="Vitamin B12 ABC transporter permease BtuC"/>
    <property type="match status" value="1"/>
</dbReference>
<gene>
    <name evidence="16" type="primary">hmuV</name>
    <name evidence="16" type="ORF">NCTC7928_02796</name>
</gene>
<feature type="domain" description="ABC transporter" evidence="15">
    <location>
        <begin position="320"/>
        <end position="556"/>
    </location>
</feature>
<evidence type="ECO:0000256" key="9">
    <source>
        <dbReference type="ARBA" id="ARBA00022840"/>
    </source>
</evidence>
<evidence type="ECO:0000256" key="13">
    <source>
        <dbReference type="ARBA" id="ARBA00037066"/>
    </source>
</evidence>
<evidence type="ECO:0000256" key="6">
    <source>
        <dbReference type="ARBA" id="ARBA00022519"/>
    </source>
</evidence>
<feature type="transmembrane region" description="Helical" evidence="14">
    <location>
        <begin position="42"/>
        <end position="61"/>
    </location>
</feature>
<dbReference type="InterPro" id="IPR000522">
    <property type="entry name" value="ABC_transptr_permease_BtuC"/>
</dbReference>
<dbReference type="PANTHER" id="PTHR42794:SF1">
    <property type="entry name" value="HEMIN IMPORT ATP-BINDING PROTEIN HMUV"/>
    <property type="match status" value="1"/>
</dbReference>
<reference evidence="16 17" key="1">
    <citation type="submission" date="2018-06" db="EMBL/GenBank/DDBJ databases">
        <authorList>
            <consortium name="Pathogen Informatics"/>
            <person name="Doyle S."/>
        </authorList>
    </citation>
    <scope>NUCLEOTIDE SEQUENCE [LARGE SCALE GENOMIC DNA]</scope>
    <source>
        <strain evidence="16 17">NCTC7928</strain>
    </source>
</reference>
<dbReference type="PROSITE" id="PS50893">
    <property type="entry name" value="ABC_TRANSPORTER_2"/>
    <property type="match status" value="1"/>
</dbReference>
<evidence type="ECO:0000256" key="4">
    <source>
        <dbReference type="ARBA" id="ARBA00022448"/>
    </source>
</evidence>
<keyword evidence="16" id="KW-0378">Hydrolase</keyword>
<keyword evidence="9 16" id="KW-0067">ATP-binding</keyword>
<proteinExistence type="inferred from homology"/>
<accession>A0A376LE39</accession>
<evidence type="ECO:0000313" key="17">
    <source>
        <dbReference type="Proteomes" id="UP000254877"/>
    </source>
</evidence>
<dbReference type="SMART" id="SM00382">
    <property type="entry name" value="AAA"/>
    <property type="match status" value="1"/>
</dbReference>
<comment type="similarity">
    <text evidence="2">Belongs to the ABC transporter superfamily.</text>
</comment>
<dbReference type="SUPFAM" id="SSF81345">
    <property type="entry name" value="ABC transporter involved in vitamin B12 uptake, BtuC"/>
    <property type="match status" value="1"/>
</dbReference>
<dbReference type="GO" id="GO:0005886">
    <property type="term" value="C:plasma membrane"/>
    <property type="evidence" value="ECO:0007669"/>
    <property type="project" value="UniProtKB-SubCell"/>
</dbReference>
<dbReference type="GO" id="GO:0022857">
    <property type="term" value="F:transmembrane transporter activity"/>
    <property type="evidence" value="ECO:0007669"/>
    <property type="project" value="InterPro"/>
</dbReference>
<feature type="transmembrane region" description="Helical" evidence="14">
    <location>
        <begin position="73"/>
        <end position="95"/>
    </location>
</feature>
<dbReference type="InterPro" id="IPR017871">
    <property type="entry name" value="ABC_transporter-like_CS"/>
</dbReference>
<dbReference type="EMBL" id="UGAB01000002">
    <property type="protein sequence ID" value="STF42170.1"/>
    <property type="molecule type" value="Genomic_DNA"/>
</dbReference>
<dbReference type="Proteomes" id="UP000254877">
    <property type="component" value="Unassembled WGS sequence"/>
</dbReference>
<evidence type="ECO:0000256" key="8">
    <source>
        <dbReference type="ARBA" id="ARBA00022741"/>
    </source>
</evidence>
<organism evidence="16 17">
    <name type="scientific">Escherichia coli</name>
    <dbReference type="NCBI Taxonomy" id="562"/>
    <lineage>
        <taxon>Bacteria</taxon>
        <taxon>Pseudomonadati</taxon>
        <taxon>Pseudomonadota</taxon>
        <taxon>Gammaproteobacteria</taxon>
        <taxon>Enterobacterales</taxon>
        <taxon>Enterobacteriaceae</taxon>
        <taxon>Escherichia</taxon>
    </lineage>
</organism>
<evidence type="ECO:0000313" key="16">
    <source>
        <dbReference type="EMBL" id="STF42170.1"/>
    </source>
</evidence>
<evidence type="ECO:0000256" key="7">
    <source>
        <dbReference type="ARBA" id="ARBA00022692"/>
    </source>
</evidence>
<evidence type="ECO:0000256" key="14">
    <source>
        <dbReference type="SAM" id="Phobius"/>
    </source>
</evidence>
<dbReference type="InterPro" id="IPR037294">
    <property type="entry name" value="ABC_BtuC-like"/>
</dbReference>
<dbReference type="Pfam" id="PF01032">
    <property type="entry name" value="FecCD"/>
    <property type="match status" value="1"/>
</dbReference>